<accession>A0AAF3FA51</accession>
<proteinExistence type="predicted"/>
<dbReference type="InterPro" id="IPR000884">
    <property type="entry name" value="TSP1_rpt"/>
</dbReference>
<dbReference type="WBParaSite" id="MBELARI_LOCUS38">
    <property type="protein sequence ID" value="MBELARI_LOCUS38"/>
    <property type="gene ID" value="MBELARI_LOCUS38"/>
</dbReference>
<dbReference type="PANTHER" id="PTHR31936">
    <property type="entry name" value="PROTEIN CBG18744"/>
    <property type="match status" value="1"/>
</dbReference>
<reference evidence="3" key="1">
    <citation type="submission" date="2024-02" db="UniProtKB">
        <authorList>
            <consortium name="WormBaseParasite"/>
        </authorList>
    </citation>
    <scope>IDENTIFICATION</scope>
</reference>
<feature type="chain" id="PRO_5041918029" evidence="1">
    <location>
        <begin position="18"/>
        <end position="124"/>
    </location>
</feature>
<evidence type="ECO:0000256" key="1">
    <source>
        <dbReference type="SAM" id="SignalP"/>
    </source>
</evidence>
<dbReference type="PANTHER" id="PTHR31936:SF7">
    <property type="entry name" value="SHK DOMAIN-CONTAINING PROTEIN"/>
    <property type="match status" value="1"/>
</dbReference>
<feature type="signal peptide" evidence="1">
    <location>
        <begin position="1"/>
        <end position="17"/>
    </location>
</feature>
<dbReference type="Proteomes" id="UP000887575">
    <property type="component" value="Unassembled WGS sequence"/>
</dbReference>
<sequence>MLRFLAFFSINALVIHSQTLPACTSCPPNGIWSDWSDSGSCSATCGLFGTVTQTRTCTSASAGCPCDAANTSRTIACPVSPLCLGTIDQQCMSPYTKWANNDLKKSVCGNVTSSDDYVPPTCTM</sequence>
<dbReference type="Gene3D" id="2.20.100.10">
    <property type="entry name" value="Thrombospondin type-1 (TSP1) repeat"/>
    <property type="match status" value="1"/>
</dbReference>
<dbReference type="AlphaFoldDB" id="A0AAF3FA51"/>
<evidence type="ECO:0000313" key="3">
    <source>
        <dbReference type="WBParaSite" id="MBELARI_LOCUS38"/>
    </source>
</evidence>
<dbReference type="InterPro" id="IPR036383">
    <property type="entry name" value="TSP1_rpt_sf"/>
</dbReference>
<dbReference type="PROSITE" id="PS50092">
    <property type="entry name" value="TSP1"/>
    <property type="match status" value="1"/>
</dbReference>
<dbReference type="SUPFAM" id="SSF82895">
    <property type="entry name" value="TSP-1 type 1 repeat"/>
    <property type="match status" value="1"/>
</dbReference>
<organism evidence="2 3">
    <name type="scientific">Mesorhabditis belari</name>
    <dbReference type="NCBI Taxonomy" id="2138241"/>
    <lineage>
        <taxon>Eukaryota</taxon>
        <taxon>Metazoa</taxon>
        <taxon>Ecdysozoa</taxon>
        <taxon>Nematoda</taxon>
        <taxon>Chromadorea</taxon>
        <taxon>Rhabditida</taxon>
        <taxon>Rhabditina</taxon>
        <taxon>Rhabditomorpha</taxon>
        <taxon>Rhabditoidea</taxon>
        <taxon>Rhabditidae</taxon>
        <taxon>Mesorhabditinae</taxon>
        <taxon>Mesorhabditis</taxon>
    </lineage>
</organism>
<dbReference type="Pfam" id="PF00090">
    <property type="entry name" value="TSP_1"/>
    <property type="match status" value="1"/>
</dbReference>
<name>A0AAF3FA51_9BILA</name>
<protein>
    <submittedName>
        <fullName evidence="3">Uncharacterized protein</fullName>
    </submittedName>
</protein>
<keyword evidence="1" id="KW-0732">Signal</keyword>
<evidence type="ECO:0000313" key="2">
    <source>
        <dbReference type="Proteomes" id="UP000887575"/>
    </source>
</evidence>
<keyword evidence="2" id="KW-1185">Reference proteome</keyword>